<accession>A0A6M3IST0</accession>
<feature type="transmembrane region" description="Helical" evidence="1">
    <location>
        <begin position="12"/>
        <end position="31"/>
    </location>
</feature>
<reference evidence="2" key="1">
    <citation type="submission" date="2020-03" db="EMBL/GenBank/DDBJ databases">
        <title>The deep terrestrial virosphere.</title>
        <authorList>
            <person name="Holmfeldt K."/>
            <person name="Nilsson E."/>
            <person name="Simone D."/>
            <person name="Lopez-Fernandez M."/>
            <person name="Wu X."/>
            <person name="de Brujin I."/>
            <person name="Lundin D."/>
            <person name="Andersson A."/>
            <person name="Bertilsson S."/>
            <person name="Dopson M."/>
        </authorList>
    </citation>
    <scope>NUCLEOTIDE SEQUENCE</scope>
    <source>
        <strain evidence="2">MM415B01123</strain>
    </source>
</reference>
<dbReference type="EMBL" id="MT141406">
    <property type="protein sequence ID" value="QJA60374.1"/>
    <property type="molecule type" value="Genomic_DNA"/>
</dbReference>
<name>A0A6M3IST0_9ZZZZ</name>
<dbReference type="AlphaFoldDB" id="A0A6M3IST0"/>
<organism evidence="2">
    <name type="scientific">viral metagenome</name>
    <dbReference type="NCBI Taxonomy" id="1070528"/>
    <lineage>
        <taxon>unclassified sequences</taxon>
        <taxon>metagenomes</taxon>
        <taxon>organismal metagenomes</taxon>
    </lineage>
</organism>
<gene>
    <name evidence="2" type="ORF">MM415B01123_0016</name>
</gene>
<evidence type="ECO:0000313" key="2">
    <source>
        <dbReference type="EMBL" id="QJA60374.1"/>
    </source>
</evidence>
<keyword evidence="1" id="KW-0812">Transmembrane</keyword>
<dbReference type="PROSITE" id="PS51257">
    <property type="entry name" value="PROKAR_LIPOPROTEIN"/>
    <property type="match status" value="1"/>
</dbReference>
<evidence type="ECO:0000256" key="1">
    <source>
        <dbReference type="SAM" id="Phobius"/>
    </source>
</evidence>
<keyword evidence="1" id="KW-1133">Transmembrane helix</keyword>
<sequence length="193" mass="22833">MFLKFILKIKRNPRIIICIGIFILLACLQISKYMPDNVIVSINRQTLIEKHKTDVDLRNYLLTKSDFYDPNLYKKSIELIGASGKFYFMQVSKEGRPIIKYCTKEQAIDMILGNMIFIKYIFNHADYIFVKEVLEKCFDGQLETIFLGEFMTECSIVDEEFSNDLENIKKVDIDYTDIDRKYQWAKENIIDEE</sequence>
<protein>
    <submittedName>
        <fullName evidence="2">Uncharacterized protein</fullName>
    </submittedName>
</protein>
<keyword evidence="1" id="KW-0472">Membrane</keyword>
<proteinExistence type="predicted"/>